<evidence type="ECO:0000313" key="4">
    <source>
        <dbReference type="EMBL" id="KFD70067.1"/>
    </source>
</evidence>
<feature type="non-terminal residue" evidence="4">
    <location>
        <position position="66"/>
    </location>
</feature>
<evidence type="ECO:0000256" key="1">
    <source>
        <dbReference type="SAM" id="MobiDB-lite"/>
    </source>
</evidence>
<sequence>GNYAEVARRWGEHSSSKTEGTTAMGNVVAGFEARGSVEDAPRAGRPRCCDSQDRKRTILEGIDQAL</sequence>
<name>A0A085NKS1_9BILA</name>
<proteinExistence type="predicted"/>
<gene>
    <name evidence="2" type="ORF">M513_02219</name>
    <name evidence="4" type="ORF">M514_02219</name>
    <name evidence="3" type="ORF">M514_22427</name>
</gene>
<keyword evidence="5" id="KW-1185">Reference proteome</keyword>
<organism evidence="4">
    <name type="scientific">Trichuris suis</name>
    <name type="common">pig whipworm</name>
    <dbReference type="NCBI Taxonomy" id="68888"/>
    <lineage>
        <taxon>Eukaryota</taxon>
        <taxon>Metazoa</taxon>
        <taxon>Ecdysozoa</taxon>
        <taxon>Nematoda</taxon>
        <taxon>Enoplea</taxon>
        <taxon>Dorylaimia</taxon>
        <taxon>Trichinellida</taxon>
        <taxon>Trichuridae</taxon>
        <taxon>Trichuris</taxon>
    </lineage>
</organism>
<dbReference type="EMBL" id="KL367539">
    <property type="protein sequence ID" value="KFD65387.1"/>
    <property type="molecule type" value="Genomic_DNA"/>
</dbReference>
<dbReference type="AlphaFoldDB" id="A0A085NKS1"/>
<feature type="region of interest" description="Disordered" evidence="1">
    <location>
        <begin position="1"/>
        <end position="24"/>
    </location>
</feature>
<reference evidence="4 5" key="1">
    <citation type="journal article" date="2014" name="Nat. Genet.">
        <title>Genome and transcriptome of the porcine whipworm Trichuris suis.</title>
        <authorList>
            <person name="Jex A.R."/>
            <person name="Nejsum P."/>
            <person name="Schwarz E.M."/>
            <person name="Hu L."/>
            <person name="Young N.D."/>
            <person name="Hall R.S."/>
            <person name="Korhonen P.K."/>
            <person name="Liao S."/>
            <person name="Thamsborg S."/>
            <person name="Xia J."/>
            <person name="Xu P."/>
            <person name="Wang S."/>
            <person name="Scheerlinck J.P."/>
            <person name="Hofmann A."/>
            <person name="Sternberg P.W."/>
            <person name="Wang J."/>
            <person name="Gasser R.B."/>
        </authorList>
    </citation>
    <scope>NUCLEOTIDE SEQUENCE [LARGE SCALE GENOMIC DNA]</scope>
    <source>
        <strain evidence="4">DCEP-RM93F</strain>
        <strain evidence="2">DCEP-RM93M</strain>
    </source>
</reference>
<protein>
    <submittedName>
        <fullName evidence="4">Uncharacterized protein</fullName>
    </submittedName>
</protein>
<dbReference type="EMBL" id="KL363191">
    <property type="protein sequence ID" value="KFD56962.1"/>
    <property type="molecule type" value="Genomic_DNA"/>
</dbReference>
<evidence type="ECO:0000313" key="5">
    <source>
        <dbReference type="Proteomes" id="UP000030764"/>
    </source>
</evidence>
<dbReference type="EMBL" id="KL367490">
    <property type="protein sequence ID" value="KFD70067.1"/>
    <property type="molecule type" value="Genomic_DNA"/>
</dbReference>
<feature type="compositionally biased region" description="Basic and acidic residues" evidence="1">
    <location>
        <begin position="1"/>
        <end position="16"/>
    </location>
</feature>
<dbReference type="Proteomes" id="UP000030764">
    <property type="component" value="Unassembled WGS sequence"/>
</dbReference>
<dbReference type="Proteomes" id="UP000030758">
    <property type="component" value="Unassembled WGS sequence"/>
</dbReference>
<evidence type="ECO:0000313" key="3">
    <source>
        <dbReference type="EMBL" id="KFD65387.1"/>
    </source>
</evidence>
<evidence type="ECO:0000313" key="2">
    <source>
        <dbReference type="EMBL" id="KFD56962.1"/>
    </source>
</evidence>
<accession>A0A085NKS1</accession>
<feature type="non-terminal residue" evidence="4">
    <location>
        <position position="1"/>
    </location>
</feature>